<keyword evidence="10" id="KW-0175">Coiled coil</keyword>
<evidence type="ECO:0000313" key="13">
    <source>
        <dbReference type="EMBL" id="KAK6544330.1"/>
    </source>
</evidence>
<feature type="compositionally biased region" description="Polar residues" evidence="11">
    <location>
        <begin position="163"/>
        <end position="172"/>
    </location>
</feature>
<dbReference type="SUPFAM" id="SSF57667">
    <property type="entry name" value="beta-beta-alpha zinc fingers"/>
    <property type="match status" value="2"/>
</dbReference>
<reference evidence="13 14" key="1">
    <citation type="submission" date="2019-10" db="EMBL/GenBank/DDBJ databases">
        <authorList>
            <person name="Palmer J.M."/>
        </authorList>
    </citation>
    <scope>NUCLEOTIDE SEQUENCE [LARGE SCALE GENOMIC DNA]</scope>
    <source>
        <strain evidence="13 14">TWF694</strain>
    </source>
</reference>
<keyword evidence="8" id="KW-0539">Nucleus</keyword>
<keyword evidence="7" id="KW-0238">DNA-binding</keyword>
<feature type="region of interest" description="Disordered" evidence="11">
    <location>
        <begin position="278"/>
        <end position="371"/>
    </location>
</feature>
<comment type="similarity">
    <text evidence="2">Belongs to the GLI C2H2-type zinc-finger protein family.</text>
</comment>
<dbReference type="EMBL" id="JAVHJO010000001">
    <property type="protein sequence ID" value="KAK6544330.1"/>
    <property type="molecule type" value="Genomic_DNA"/>
</dbReference>
<evidence type="ECO:0000256" key="3">
    <source>
        <dbReference type="ARBA" id="ARBA00022723"/>
    </source>
</evidence>
<feature type="compositionally biased region" description="Basic and acidic residues" evidence="11">
    <location>
        <begin position="303"/>
        <end position="315"/>
    </location>
</feature>
<dbReference type="AlphaFoldDB" id="A0AAV9XQD7"/>
<feature type="region of interest" description="Disordered" evidence="11">
    <location>
        <begin position="92"/>
        <end position="185"/>
    </location>
</feature>
<sequence>MINQGEKSSGPVILESRDWVLIEHEVRRKLNKATQSSSAKAACVVFVVKNRERREDHNTFNLIPPFPVKPTSASPIPIAQLPPVHITLVTSPMSRRHAKPPPKMASSPASSELSSFSASPSPPAESIIPVKRSASTAFKTDGAADDDATEEAPQSPESIAVSDISSDTSGSVPGTPREDDEHGEQVTLCKWEGCEKDMGNMDDLVKHIHDDHIGTRRAKYACEWDDCTRKGMAHASGYALKAHMRSHTREKPFYCTLPECDRSFTRSDALAKHMRTVHETEALRPSDPIPKSHPNHPLNISAHLHDHIDHDKDDEYSSLSPSPQPPSDEDDDITASGANLGANGVANGKEKRKEDVNYYGPEDGFDADESKLPPSELYRLLRRKLLWAQEETAELEAEKKMLEEKRRQAWVKKEMLLENVIDTEMGPDDAKLVKATDEEAPK</sequence>
<evidence type="ECO:0000256" key="9">
    <source>
        <dbReference type="PROSITE-ProRule" id="PRU00042"/>
    </source>
</evidence>
<feature type="compositionally biased region" description="Low complexity" evidence="11">
    <location>
        <begin position="335"/>
        <end position="347"/>
    </location>
</feature>
<dbReference type="PROSITE" id="PS00028">
    <property type="entry name" value="ZINC_FINGER_C2H2_1"/>
    <property type="match status" value="2"/>
</dbReference>
<evidence type="ECO:0000259" key="12">
    <source>
        <dbReference type="PROSITE" id="PS50157"/>
    </source>
</evidence>
<dbReference type="FunFam" id="3.30.160.60:FF:000031">
    <property type="entry name" value="GLI family zinc finger 3"/>
    <property type="match status" value="1"/>
</dbReference>
<evidence type="ECO:0000256" key="7">
    <source>
        <dbReference type="ARBA" id="ARBA00023125"/>
    </source>
</evidence>
<evidence type="ECO:0000313" key="14">
    <source>
        <dbReference type="Proteomes" id="UP001365542"/>
    </source>
</evidence>
<dbReference type="InterPro" id="IPR043359">
    <property type="entry name" value="GLI-like"/>
</dbReference>
<keyword evidence="4" id="KW-0677">Repeat</keyword>
<keyword evidence="14" id="KW-1185">Reference proteome</keyword>
<gene>
    <name evidence="13" type="ORF">TWF694_001030</name>
</gene>
<evidence type="ECO:0000256" key="1">
    <source>
        <dbReference type="ARBA" id="ARBA00004123"/>
    </source>
</evidence>
<dbReference type="InterPro" id="IPR036236">
    <property type="entry name" value="Znf_C2H2_sf"/>
</dbReference>
<dbReference type="PANTHER" id="PTHR45718:SF8">
    <property type="entry name" value="GLIS FAMILY ZINC FINGER 2"/>
    <property type="match status" value="1"/>
</dbReference>
<dbReference type="SMART" id="SM00355">
    <property type="entry name" value="ZnF_C2H2"/>
    <property type="match status" value="3"/>
</dbReference>
<proteinExistence type="inferred from homology"/>
<dbReference type="Proteomes" id="UP001365542">
    <property type="component" value="Unassembled WGS sequence"/>
</dbReference>
<dbReference type="GO" id="GO:0008270">
    <property type="term" value="F:zinc ion binding"/>
    <property type="evidence" value="ECO:0007669"/>
    <property type="project" value="UniProtKB-KW"/>
</dbReference>
<evidence type="ECO:0000256" key="10">
    <source>
        <dbReference type="SAM" id="Coils"/>
    </source>
</evidence>
<comment type="subcellular location">
    <subcellularLocation>
        <location evidence="1">Nucleus</location>
    </subcellularLocation>
</comment>
<dbReference type="PROSITE" id="PS50157">
    <property type="entry name" value="ZINC_FINGER_C2H2_2"/>
    <property type="match status" value="2"/>
</dbReference>
<accession>A0AAV9XQD7</accession>
<keyword evidence="6" id="KW-0862">Zinc</keyword>
<feature type="domain" description="C2H2-type" evidence="12">
    <location>
        <begin position="220"/>
        <end position="252"/>
    </location>
</feature>
<evidence type="ECO:0000256" key="6">
    <source>
        <dbReference type="ARBA" id="ARBA00022833"/>
    </source>
</evidence>
<dbReference type="GO" id="GO:0000978">
    <property type="term" value="F:RNA polymerase II cis-regulatory region sequence-specific DNA binding"/>
    <property type="evidence" value="ECO:0007669"/>
    <property type="project" value="TreeGrafter"/>
</dbReference>
<dbReference type="Gene3D" id="3.30.160.60">
    <property type="entry name" value="Classic Zinc Finger"/>
    <property type="match status" value="3"/>
</dbReference>
<keyword evidence="3" id="KW-0479">Metal-binding</keyword>
<dbReference type="GO" id="GO:0005634">
    <property type="term" value="C:nucleus"/>
    <property type="evidence" value="ECO:0007669"/>
    <property type="project" value="UniProtKB-SubCell"/>
</dbReference>
<feature type="coiled-coil region" evidence="10">
    <location>
        <begin position="378"/>
        <end position="408"/>
    </location>
</feature>
<dbReference type="PANTHER" id="PTHR45718">
    <property type="entry name" value="TRANSCRIPTIONAL ACTIVATOR CUBITUS INTERRUPTUS"/>
    <property type="match status" value="1"/>
</dbReference>
<dbReference type="InterPro" id="IPR013087">
    <property type="entry name" value="Znf_C2H2_type"/>
</dbReference>
<evidence type="ECO:0000256" key="8">
    <source>
        <dbReference type="ARBA" id="ARBA00023242"/>
    </source>
</evidence>
<evidence type="ECO:0000256" key="2">
    <source>
        <dbReference type="ARBA" id="ARBA00010831"/>
    </source>
</evidence>
<organism evidence="13 14">
    <name type="scientific">Orbilia ellipsospora</name>
    <dbReference type="NCBI Taxonomy" id="2528407"/>
    <lineage>
        <taxon>Eukaryota</taxon>
        <taxon>Fungi</taxon>
        <taxon>Dikarya</taxon>
        <taxon>Ascomycota</taxon>
        <taxon>Pezizomycotina</taxon>
        <taxon>Orbiliomycetes</taxon>
        <taxon>Orbiliales</taxon>
        <taxon>Orbiliaceae</taxon>
        <taxon>Orbilia</taxon>
    </lineage>
</organism>
<name>A0AAV9XQD7_9PEZI</name>
<evidence type="ECO:0000256" key="5">
    <source>
        <dbReference type="ARBA" id="ARBA00022771"/>
    </source>
</evidence>
<evidence type="ECO:0000256" key="11">
    <source>
        <dbReference type="SAM" id="MobiDB-lite"/>
    </source>
</evidence>
<comment type="caution">
    <text evidence="13">The sequence shown here is derived from an EMBL/GenBank/DDBJ whole genome shotgun (WGS) entry which is preliminary data.</text>
</comment>
<dbReference type="FunFam" id="3.30.160.60:FF:000201">
    <property type="entry name" value="C2H2 finger domain protein (Gli3)"/>
    <property type="match status" value="1"/>
</dbReference>
<keyword evidence="5 9" id="KW-0863">Zinc-finger</keyword>
<dbReference type="Pfam" id="PF00096">
    <property type="entry name" value="zf-C2H2"/>
    <property type="match status" value="1"/>
</dbReference>
<feature type="domain" description="C2H2-type" evidence="12">
    <location>
        <begin position="253"/>
        <end position="283"/>
    </location>
</feature>
<protein>
    <recommendedName>
        <fullName evidence="12">C2H2-type domain-containing protein</fullName>
    </recommendedName>
</protein>
<evidence type="ECO:0000256" key="4">
    <source>
        <dbReference type="ARBA" id="ARBA00022737"/>
    </source>
</evidence>
<dbReference type="GO" id="GO:0000981">
    <property type="term" value="F:DNA-binding transcription factor activity, RNA polymerase II-specific"/>
    <property type="evidence" value="ECO:0007669"/>
    <property type="project" value="TreeGrafter"/>
</dbReference>
<feature type="compositionally biased region" description="Low complexity" evidence="11">
    <location>
        <begin position="104"/>
        <end position="119"/>
    </location>
</feature>